<evidence type="ECO:0000256" key="3">
    <source>
        <dbReference type="RuleBase" id="RU003616"/>
    </source>
</evidence>
<dbReference type="PANTHER" id="PTHR46733">
    <property type="entry name" value="26.5 KDA HEAT SHOCK PROTEIN, MITOCHONDRIAL"/>
    <property type="match status" value="1"/>
</dbReference>
<dbReference type="AlphaFoldDB" id="A0AAP0RV65"/>
<dbReference type="InterPro" id="IPR044587">
    <property type="entry name" value="HSP21-like"/>
</dbReference>
<dbReference type="PROSITE" id="PS01031">
    <property type="entry name" value="SHSP"/>
    <property type="match status" value="1"/>
</dbReference>
<evidence type="ECO:0000313" key="6">
    <source>
        <dbReference type="Proteomes" id="UP001415857"/>
    </source>
</evidence>
<evidence type="ECO:0000256" key="2">
    <source>
        <dbReference type="PROSITE-ProRule" id="PRU00285"/>
    </source>
</evidence>
<comment type="similarity">
    <text evidence="2 3">Belongs to the small heat shock protein (HSP20) family.</text>
</comment>
<accession>A0AAP0RV65</accession>
<dbReference type="Gene3D" id="2.60.40.790">
    <property type="match status" value="1"/>
</dbReference>
<dbReference type="InterPro" id="IPR002068">
    <property type="entry name" value="A-crystallin/Hsp20_dom"/>
</dbReference>
<dbReference type="SUPFAM" id="SSF49764">
    <property type="entry name" value="HSP20-like chaperones"/>
    <property type="match status" value="1"/>
</dbReference>
<keyword evidence="6" id="KW-1185">Reference proteome</keyword>
<reference evidence="5 6" key="1">
    <citation type="journal article" date="2024" name="Plant J.">
        <title>Genome sequences and population genomics reveal climatic adaptation and genomic divergence between two closely related sweetgum species.</title>
        <authorList>
            <person name="Xu W.Q."/>
            <person name="Ren C.Q."/>
            <person name="Zhang X.Y."/>
            <person name="Comes H.P."/>
            <person name="Liu X.H."/>
            <person name="Li Y.G."/>
            <person name="Kettle C.J."/>
            <person name="Jalonen R."/>
            <person name="Gaisberger H."/>
            <person name="Ma Y.Z."/>
            <person name="Qiu Y.X."/>
        </authorList>
    </citation>
    <scope>NUCLEOTIDE SEQUENCE [LARGE SCALE GENOMIC DNA]</scope>
    <source>
        <strain evidence="5">Hangzhou</strain>
    </source>
</reference>
<dbReference type="Pfam" id="PF00011">
    <property type="entry name" value="HSP20"/>
    <property type="match status" value="1"/>
</dbReference>
<evidence type="ECO:0000259" key="4">
    <source>
        <dbReference type="PROSITE" id="PS01031"/>
    </source>
</evidence>
<evidence type="ECO:0000313" key="5">
    <source>
        <dbReference type="EMBL" id="KAK9282379.1"/>
    </source>
</evidence>
<dbReference type="EMBL" id="JBBPBK010000007">
    <property type="protein sequence ID" value="KAK9282379.1"/>
    <property type="molecule type" value="Genomic_DNA"/>
</dbReference>
<dbReference type="CDD" id="cd06464">
    <property type="entry name" value="ACD_sHsps-like"/>
    <property type="match status" value="1"/>
</dbReference>
<gene>
    <name evidence="5" type="ORF">L1049_005296</name>
</gene>
<organism evidence="5 6">
    <name type="scientific">Liquidambar formosana</name>
    <name type="common">Formosan gum</name>
    <dbReference type="NCBI Taxonomy" id="63359"/>
    <lineage>
        <taxon>Eukaryota</taxon>
        <taxon>Viridiplantae</taxon>
        <taxon>Streptophyta</taxon>
        <taxon>Embryophyta</taxon>
        <taxon>Tracheophyta</taxon>
        <taxon>Spermatophyta</taxon>
        <taxon>Magnoliopsida</taxon>
        <taxon>eudicotyledons</taxon>
        <taxon>Gunneridae</taxon>
        <taxon>Pentapetalae</taxon>
        <taxon>Saxifragales</taxon>
        <taxon>Altingiaceae</taxon>
        <taxon>Liquidambar</taxon>
    </lineage>
</organism>
<dbReference type="InterPro" id="IPR008978">
    <property type="entry name" value="HSP20-like_chaperone"/>
</dbReference>
<name>A0AAP0RV65_LIQFO</name>
<keyword evidence="1" id="KW-0346">Stress response</keyword>
<evidence type="ECO:0000256" key="1">
    <source>
        <dbReference type="ARBA" id="ARBA00023016"/>
    </source>
</evidence>
<sequence>MALARLALKNFHQTMSSSSFSSASLFSRNMSDRTLGNMKKQRWASGIVRSFSATADDKAAVSSDEKKGGQEVAVAEGGKKKSKLFPWRNRKRSLWRNNEDNIVPALYEFFPSGLGDALMQATENINRLFENLTPSRLIGRVKERDECYKIRYEMPGFSKDEVKITVEDGFLMIRGEHKEEKKEESEDEEWKSYGYYNTYLLLPDDAKADEIKAELKDGVLTIIISRTEKKKEVKEVPVQ</sequence>
<dbReference type="PANTHER" id="PTHR46733:SF3">
    <property type="entry name" value="26.5 KDA HEAT SHOCK PROTEIN, MITOCHONDRIAL"/>
    <property type="match status" value="1"/>
</dbReference>
<feature type="domain" description="SHSP" evidence="4">
    <location>
        <begin position="127"/>
        <end position="239"/>
    </location>
</feature>
<protein>
    <recommendedName>
        <fullName evidence="4">SHSP domain-containing protein</fullName>
    </recommendedName>
</protein>
<dbReference type="GO" id="GO:0009408">
    <property type="term" value="P:response to heat"/>
    <property type="evidence" value="ECO:0007669"/>
    <property type="project" value="InterPro"/>
</dbReference>
<comment type="caution">
    <text evidence="5">The sequence shown here is derived from an EMBL/GenBank/DDBJ whole genome shotgun (WGS) entry which is preliminary data.</text>
</comment>
<dbReference type="Proteomes" id="UP001415857">
    <property type="component" value="Unassembled WGS sequence"/>
</dbReference>
<proteinExistence type="inferred from homology"/>